<dbReference type="Proteomes" id="UP000836597">
    <property type="component" value="Chromosome"/>
</dbReference>
<keyword evidence="2" id="KW-0808">Transferase</keyword>
<dbReference type="InterPro" id="IPR035994">
    <property type="entry name" value="Nucleoside_phosphorylase_sf"/>
</dbReference>
<dbReference type="Pfam" id="PF01048">
    <property type="entry name" value="PNP_UDP_1"/>
    <property type="match status" value="1"/>
</dbReference>
<organism evidence="4">
    <name type="scientific">Acididesulfobacillus acetoxydans</name>
    <dbReference type="NCBI Taxonomy" id="1561005"/>
    <lineage>
        <taxon>Bacteria</taxon>
        <taxon>Bacillati</taxon>
        <taxon>Bacillota</taxon>
        <taxon>Clostridia</taxon>
        <taxon>Eubacteriales</taxon>
        <taxon>Peptococcaceae</taxon>
        <taxon>Acididesulfobacillus</taxon>
    </lineage>
</organism>
<dbReference type="KEGG" id="aacx:DEACI_2954"/>
<accession>A0A8S0X675</accession>
<dbReference type="PANTHER" id="PTHR42679">
    <property type="entry name" value="S-METHYL-5'-THIOADENOSINE PHOSPHORYLASE"/>
    <property type="match status" value="1"/>
</dbReference>
<keyword evidence="1" id="KW-0328">Glycosyltransferase</keyword>
<dbReference type="EMBL" id="LR746496">
    <property type="protein sequence ID" value="CAA7602280.1"/>
    <property type="molecule type" value="Genomic_DNA"/>
</dbReference>
<sequence>MRLGSILCGFRTGIVAGVLLVNRGVLTVLPRIDVGIIAGSSTNAISFPEDLKEPGVEMKAEKLVIPTPFGDSPEFVHFSYAGKEILTCRMHGWREGVSRADASRQIFWVFHGSGVRYVLTEGGVGAVNHLLKPRDIVLPDDYLDFSLRKDVSLGLPYLLTMRQPICPDLSDALYAGIRENTPPGYVFRRGVYACTDGRHFESPAEVRMLKQLGADVVGQSLCPEVYLAREIGAHYASIQLVVNFAEGIVEDWKHEELADIFYNEAKWAGRTLLRAVTRIPPEFSCACLDLRQQTMLRDHKE</sequence>
<dbReference type="AlphaFoldDB" id="A0A8S0X675"/>
<dbReference type="GO" id="GO:0017061">
    <property type="term" value="F:S-methyl-5-thioadenosine phosphorylase activity"/>
    <property type="evidence" value="ECO:0007669"/>
    <property type="project" value="InterPro"/>
</dbReference>
<evidence type="ECO:0000259" key="3">
    <source>
        <dbReference type="Pfam" id="PF01048"/>
    </source>
</evidence>
<dbReference type="InterPro" id="IPR010044">
    <property type="entry name" value="MTAP"/>
</dbReference>
<dbReference type="GO" id="GO:0005829">
    <property type="term" value="C:cytosol"/>
    <property type="evidence" value="ECO:0007669"/>
    <property type="project" value="TreeGrafter"/>
</dbReference>
<evidence type="ECO:0000256" key="1">
    <source>
        <dbReference type="ARBA" id="ARBA00022676"/>
    </source>
</evidence>
<dbReference type="EMBL" id="CDGJ01000058">
    <property type="protein sequence ID" value="CEJ07502.1"/>
    <property type="molecule type" value="Genomic_DNA"/>
</dbReference>
<dbReference type="Gene3D" id="3.40.50.1580">
    <property type="entry name" value="Nucleoside phosphorylase domain"/>
    <property type="match status" value="1"/>
</dbReference>
<keyword evidence="6" id="KW-1185">Reference proteome</keyword>
<evidence type="ECO:0000313" key="4">
    <source>
        <dbReference type="EMBL" id="CAA7602280.1"/>
    </source>
</evidence>
<dbReference type="InterPro" id="IPR000845">
    <property type="entry name" value="Nucleoside_phosphorylase_d"/>
</dbReference>
<dbReference type="Proteomes" id="UP001071230">
    <property type="component" value="Unassembled WGS sequence"/>
</dbReference>
<dbReference type="GO" id="GO:0019509">
    <property type="term" value="P:L-methionine salvage from methylthioadenosine"/>
    <property type="evidence" value="ECO:0007669"/>
    <property type="project" value="TreeGrafter"/>
</dbReference>
<feature type="domain" description="Nucleoside phosphorylase" evidence="3">
    <location>
        <begin position="67"/>
        <end position="276"/>
    </location>
</feature>
<name>A0A8S0X675_9FIRM</name>
<proteinExistence type="predicted"/>
<reference evidence="4" key="2">
    <citation type="submission" date="2020-01" db="EMBL/GenBank/DDBJ databases">
        <authorList>
            <person name="Hornung B."/>
        </authorList>
    </citation>
    <scope>NUCLEOTIDE SEQUENCE</scope>
    <source>
        <strain evidence="4">PacBioINE</strain>
    </source>
</reference>
<reference evidence="5" key="1">
    <citation type="submission" date="2014-11" db="EMBL/GenBank/DDBJ databases">
        <authorList>
            <person name="Hornung B.V."/>
        </authorList>
    </citation>
    <scope>NUCLEOTIDE SEQUENCE</scope>
    <source>
        <strain evidence="5">INE</strain>
    </source>
</reference>
<dbReference type="CDD" id="cd09010">
    <property type="entry name" value="MTAP_SsMTAPII_like_MTIP"/>
    <property type="match status" value="1"/>
</dbReference>
<evidence type="ECO:0000313" key="6">
    <source>
        <dbReference type="Proteomes" id="UP001071230"/>
    </source>
</evidence>
<evidence type="ECO:0000313" key="5">
    <source>
        <dbReference type="EMBL" id="CEJ07502.1"/>
    </source>
</evidence>
<dbReference type="SUPFAM" id="SSF53167">
    <property type="entry name" value="Purine and uridine phosphorylases"/>
    <property type="match status" value="1"/>
</dbReference>
<protein>
    <submittedName>
        <fullName evidence="4">Nucleoside phosphorylase domain protein</fullName>
    </submittedName>
    <submittedName>
        <fullName evidence="5">Purine nucleoside phosphorylase</fullName>
    </submittedName>
</protein>
<dbReference type="GO" id="GO:0009116">
    <property type="term" value="P:nucleoside metabolic process"/>
    <property type="evidence" value="ECO:0007669"/>
    <property type="project" value="InterPro"/>
</dbReference>
<gene>
    <name evidence="5" type="ORF">DEACI_1968</name>
    <name evidence="4" type="ORF">DEACI_2954</name>
</gene>
<dbReference type="PANTHER" id="PTHR42679:SF2">
    <property type="entry name" value="S-METHYL-5'-THIOADENOSINE PHOSPHORYLASE"/>
    <property type="match status" value="1"/>
</dbReference>
<evidence type="ECO:0000256" key="2">
    <source>
        <dbReference type="ARBA" id="ARBA00022679"/>
    </source>
</evidence>